<reference evidence="1" key="1">
    <citation type="journal article" date="2021" name="Open Biol.">
        <title>Shared evolutionary footprints suggest mitochondrial oxidative damage underlies multiple complex I losses in fungi.</title>
        <authorList>
            <person name="Schikora-Tamarit M.A."/>
            <person name="Marcet-Houben M."/>
            <person name="Nosek J."/>
            <person name="Gabaldon T."/>
        </authorList>
    </citation>
    <scope>NUCLEOTIDE SEQUENCE</scope>
    <source>
        <strain evidence="1">NCAIM Y.01608</strain>
    </source>
</reference>
<evidence type="ECO:0000313" key="1">
    <source>
        <dbReference type="EMBL" id="KAH3665081.1"/>
    </source>
</evidence>
<proteinExistence type="predicted"/>
<keyword evidence="2" id="KW-1185">Reference proteome</keyword>
<name>A0A9P8P4V1_9ASCO</name>
<dbReference type="Proteomes" id="UP000788993">
    <property type="component" value="Unassembled WGS sequence"/>
</dbReference>
<accession>A0A9P8P4V1</accession>
<reference evidence="1" key="2">
    <citation type="submission" date="2021-01" db="EMBL/GenBank/DDBJ databases">
        <authorList>
            <person name="Schikora-Tamarit M.A."/>
        </authorList>
    </citation>
    <scope>NUCLEOTIDE SEQUENCE</scope>
    <source>
        <strain evidence="1">NCAIM Y.01608</strain>
    </source>
</reference>
<dbReference type="AlphaFoldDB" id="A0A9P8P4V1"/>
<sequence>MSSWNSCGETSMASTFKLEDVCIGTWLSLWSMRSRLGRLLSHCSESSSNAMSCGVENSTASVAYGSGVGMA</sequence>
<comment type="caution">
    <text evidence="1">The sequence shown here is derived from an EMBL/GenBank/DDBJ whole genome shotgun (WGS) entry which is preliminary data.</text>
</comment>
<evidence type="ECO:0000313" key="2">
    <source>
        <dbReference type="Proteomes" id="UP000788993"/>
    </source>
</evidence>
<organism evidence="1 2">
    <name type="scientific">Ogataea polymorpha</name>
    <dbReference type="NCBI Taxonomy" id="460523"/>
    <lineage>
        <taxon>Eukaryota</taxon>
        <taxon>Fungi</taxon>
        <taxon>Dikarya</taxon>
        <taxon>Ascomycota</taxon>
        <taxon>Saccharomycotina</taxon>
        <taxon>Pichiomycetes</taxon>
        <taxon>Pichiales</taxon>
        <taxon>Pichiaceae</taxon>
        <taxon>Ogataea</taxon>
    </lineage>
</organism>
<gene>
    <name evidence="1" type="ORF">OGATHE_003896</name>
</gene>
<dbReference type="EMBL" id="JAEUBD010001178">
    <property type="protein sequence ID" value="KAH3665081.1"/>
    <property type="molecule type" value="Genomic_DNA"/>
</dbReference>
<protein>
    <submittedName>
        <fullName evidence="1">Uncharacterized protein</fullName>
    </submittedName>
</protein>